<evidence type="ECO:0000256" key="8">
    <source>
        <dbReference type="SAM" id="SignalP"/>
    </source>
</evidence>
<dbReference type="OrthoDB" id="5401783at2"/>
<comment type="subcellular location">
    <subcellularLocation>
        <location evidence="2">Cell envelope</location>
    </subcellularLocation>
</comment>
<reference evidence="10 11" key="1">
    <citation type="submission" date="2017-03" db="EMBL/GenBank/DDBJ databases">
        <title>Genome sequence of Geothermobacter sp. EPR-M, Deep-Sea Iron Reducer.</title>
        <authorList>
            <person name="Tully B."/>
            <person name="Savalia P."/>
            <person name="Abuyen K."/>
            <person name="Baughan C."/>
            <person name="Romero E."/>
            <person name="Ronkowski C."/>
            <person name="Torres B."/>
            <person name="Tremblay J."/>
            <person name="Trujillo A."/>
            <person name="Tyler M."/>
            <person name="Perez-Rodriguez I."/>
            <person name="Amend J."/>
        </authorList>
    </citation>
    <scope>NUCLEOTIDE SEQUENCE [LARGE SCALE GENOMIC DNA]</scope>
    <source>
        <strain evidence="10 11">EPR-M</strain>
    </source>
</reference>
<evidence type="ECO:0000256" key="6">
    <source>
        <dbReference type="ARBA" id="ARBA00022982"/>
    </source>
</evidence>
<dbReference type="GO" id="GO:0046872">
    <property type="term" value="F:metal ion binding"/>
    <property type="evidence" value="ECO:0007669"/>
    <property type="project" value="UniProtKB-KW"/>
</dbReference>
<dbReference type="Gene3D" id="1.10.1130.10">
    <property type="entry name" value="Flavocytochrome C3, Chain A"/>
    <property type="match status" value="1"/>
</dbReference>
<organism evidence="10 11">
    <name type="scientific">Geothermobacter hydrogeniphilus</name>
    <dbReference type="NCBI Taxonomy" id="1969733"/>
    <lineage>
        <taxon>Bacteria</taxon>
        <taxon>Pseudomonadati</taxon>
        <taxon>Thermodesulfobacteriota</taxon>
        <taxon>Desulfuromonadia</taxon>
        <taxon>Desulfuromonadales</taxon>
        <taxon>Geothermobacteraceae</taxon>
        <taxon>Geothermobacter</taxon>
    </lineage>
</organism>
<keyword evidence="3" id="KW-0813">Transport</keyword>
<keyword evidence="8" id="KW-0732">Signal</keyword>
<sequence length="192" mass="21118">MKTNRMILLVFLSFMLLPLRAEALIAAHQNYNGCDTCHSLHGSASDTGLLDELSTEATCLACHGPLGIATEAAAHNPNNLLPGEIGYITCLECHNPHDNRTNSQGGTNIRLIGFEYDYNDNPPTRYPDAAIREENKVLGVVRDVVFESDSNRSADFNRGDGLGVCEICHDPNHRRNQDCTRCHDHATGFMPP</sequence>
<keyword evidence="6" id="KW-0249">Electron transport</keyword>
<evidence type="ECO:0000256" key="7">
    <source>
        <dbReference type="ARBA" id="ARBA00023004"/>
    </source>
</evidence>
<comment type="cofactor">
    <cofactor evidence="1">
        <name>heme c</name>
        <dbReference type="ChEBI" id="CHEBI:61717"/>
    </cofactor>
</comment>
<dbReference type="Pfam" id="PF14537">
    <property type="entry name" value="Cytochrom_c3_2"/>
    <property type="match status" value="1"/>
</dbReference>
<dbReference type="GO" id="GO:0030313">
    <property type="term" value="C:cell envelope"/>
    <property type="evidence" value="ECO:0007669"/>
    <property type="project" value="UniProtKB-SubCell"/>
</dbReference>
<feature type="signal peptide" evidence="8">
    <location>
        <begin position="1"/>
        <end position="23"/>
    </location>
</feature>
<dbReference type="SUPFAM" id="SSF48695">
    <property type="entry name" value="Multiheme cytochromes"/>
    <property type="match status" value="1"/>
</dbReference>
<proteinExistence type="predicted"/>
<keyword evidence="11" id="KW-1185">Reference proteome</keyword>
<accession>A0A1X0XK26</accession>
<dbReference type="InterPro" id="IPR036280">
    <property type="entry name" value="Multihaem_cyt_sf"/>
</dbReference>
<evidence type="ECO:0000313" key="11">
    <source>
        <dbReference type="Proteomes" id="UP000193136"/>
    </source>
</evidence>
<gene>
    <name evidence="10" type="ORF">B5V00_16390</name>
</gene>
<comment type="caution">
    <text evidence="10">The sequence shown here is derived from an EMBL/GenBank/DDBJ whole genome shotgun (WGS) entry which is preliminary data.</text>
</comment>
<name>A0A1X0XK26_9BACT</name>
<protein>
    <recommendedName>
        <fullName evidence="9">Tetrahaem cytochrome domain-containing protein</fullName>
    </recommendedName>
</protein>
<dbReference type="RefSeq" id="WP_085011889.1">
    <property type="nucleotide sequence ID" value="NZ_NAAD01000039.1"/>
</dbReference>
<keyword evidence="5" id="KW-0479">Metal-binding</keyword>
<keyword evidence="4" id="KW-0349">Heme</keyword>
<dbReference type="InterPro" id="IPR012286">
    <property type="entry name" value="Tetrahaem_cytochrome"/>
</dbReference>
<keyword evidence="7" id="KW-0408">Iron</keyword>
<evidence type="ECO:0000256" key="2">
    <source>
        <dbReference type="ARBA" id="ARBA00004196"/>
    </source>
</evidence>
<dbReference type="Proteomes" id="UP000193136">
    <property type="component" value="Unassembled WGS sequence"/>
</dbReference>
<evidence type="ECO:0000313" key="10">
    <source>
        <dbReference type="EMBL" id="ORJ53255.1"/>
    </source>
</evidence>
<evidence type="ECO:0000256" key="3">
    <source>
        <dbReference type="ARBA" id="ARBA00022448"/>
    </source>
</evidence>
<evidence type="ECO:0000259" key="9">
    <source>
        <dbReference type="Pfam" id="PF14537"/>
    </source>
</evidence>
<feature type="domain" description="Tetrahaem cytochrome" evidence="9">
    <location>
        <begin position="28"/>
        <end position="101"/>
    </location>
</feature>
<evidence type="ECO:0000256" key="4">
    <source>
        <dbReference type="ARBA" id="ARBA00022617"/>
    </source>
</evidence>
<dbReference type="AlphaFoldDB" id="A0A1X0XK26"/>
<evidence type="ECO:0000256" key="1">
    <source>
        <dbReference type="ARBA" id="ARBA00001926"/>
    </source>
</evidence>
<dbReference type="EMBL" id="NAAD01000039">
    <property type="protein sequence ID" value="ORJ53255.1"/>
    <property type="molecule type" value="Genomic_DNA"/>
</dbReference>
<evidence type="ECO:0000256" key="5">
    <source>
        <dbReference type="ARBA" id="ARBA00022723"/>
    </source>
</evidence>
<feature type="chain" id="PRO_5013207818" description="Tetrahaem cytochrome domain-containing protein" evidence="8">
    <location>
        <begin position="24"/>
        <end position="192"/>
    </location>
</feature>